<accession>A0A2S4PRY0</accession>
<feature type="chain" id="PRO_5015504207" description="Symplekin/Pta1 N-terminal domain-containing protein" evidence="2">
    <location>
        <begin position="20"/>
        <end position="200"/>
    </location>
</feature>
<dbReference type="EMBL" id="PEDP01000866">
    <property type="protein sequence ID" value="POS84773.1"/>
    <property type="molecule type" value="Genomic_DNA"/>
</dbReference>
<feature type="compositionally biased region" description="Polar residues" evidence="1">
    <location>
        <begin position="125"/>
        <end position="134"/>
    </location>
</feature>
<evidence type="ECO:0000256" key="1">
    <source>
        <dbReference type="SAM" id="MobiDB-lite"/>
    </source>
</evidence>
<organism evidence="3 4">
    <name type="scientific">Erysiphe pulchra</name>
    <dbReference type="NCBI Taxonomy" id="225359"/>
    <lineage>
        <taxon>Eukaryota</taxon>
        <taxon>Fungi</taxon>
        <taxon>Dikarya</taxon>
        <taxon>Ascomycota</taxon>
        <taxon>Pezizomycotina</taxon>
        <taxon>Leotiomycetes</taxon>
        <taxon>Erysiphales</taxon>
        <taxon>Erysiphaceae</taxon>
        <taxon>Erysiphe</taxon>
    </lineage>
</organism>
<reference evidence="3 4" key="1">
    <citation type="submission" date="2017-10" db="EMBL/GenBank/DDBJ databases">
        <title>Development of genomic resources for the powdery mildew, Erysiphe pulchra.</title>
        <authorList>
            <person name="Wadl P.A."/>
            <person name="Mack B.M."/>
            <person name="Moore G."/>
            <person name="Beltz S.B."/>
        </authorList>
    </citation>
    <scope>NUCLEOTIDE SEQUENCE [LARGE SCALE GENOMIC DNA]</scope>
    <source>
        <strain evidence="3">Cflorida</strain>
    </source>
</reference>
<evidence type="ECO:0008006" key="5">
    <source>
        <dbReference type="Google" id="ProtNLM"/>
    </source>
</evidence>
<protein>
    <recommendedName>
        <fullName evidence="5">Symplekin/Pta1 N-terminal domain-containing protein</fullName>
    </recommendedName>
</protein>
<evidence type="ECO:0000313" key="4">
    <source>
        <dbReference type="Proteomes" id="UP000237438"/>
    </source>
</evidence>
<gene>
    <name evidence="3" type="ORF">EPUL_002712</name>
</gene>
<evidence type="ECO:0000313" key="3">
    <source>
        <dbReference type="EMBL" id="POS84773.1"/>
    </source>
</evidence>
<comment type="caution">
    <text evidence="3">The sequence shown here is derived from an EMBL/GenBank/DDBJ whole genome shotgun (WGS) entry which is preliminary data.</text>
</comment>
<keyword evidence="2" id="KW-0732">Signal</keyword>
<proteinExistence type="predicted"/>
<feature type="compositionally biased region" description="Acidic residues" evidence="1">
    <location>
        <begin position="98"/>
        <end position="110"/>
    </location>
</feature>
<dbReference type="AlphaFoldDB" id="A0A2S4PRY0"/>
<dbReference type="Proteomes" id="UP000237438">
    <property type="component" value="Unassembled WGS sequence"/>
</dbReference>
<sequence length="200" mass="21812">MAILLFLKVVDLILPQRKALDLVESIKIVLTIKAPTFEVVTGEYINKPLVAALTRSVAKVNTVVKKLAAVRGEQALAPQSENPSPPTMNIDTVSELNPELESDSGSDIDEFPPLPSDYTLKRTSKTLSPTQGGDTQDFLKDDQRSQNSTLMLKARGLLNLVRPYLEEMETNCPGAGAEFLALISEGVSRAIRGETIFSRT</sequence>
<feature type="region of interest" description="Disordered" evidence="1">
    <location>
        <begin position="97"/>
        <end position="140"/>
    </location>
</feature>
<name>A0A2S4PRY0_9PEZI</name>
<keyword evidence="4" id="KW-1185">Reference proteome</keyword>
<feature type="signal peptide" evidence="2">
    <location>
        <begin position="1"/>
        <end position="19"/>
    </location>
</feature>
<evidence type="ECO:0000256" key="2">
    <source>
        <dbReference type="SAM" id="SignalP"/>
    </source>
</evidence>
<dbReference type="OrthoDB" id="3612651at2759"/>